<comment type="caution">
    <text evidence="1">The sequence shown here is derived from an EMBL/GenBank/DDBJ whole genome shotgun (WGS) entry which is preliminary data.</text>
</comment>
<dbReference type="InterPro" id="IPR029058">
    <property type="entry name" value="AB_hydrolase_fold"/>
</dbReference>
<evidence type="ECO:0000313" key="1">
    <source>
        <dbReference type="EMBL" id="KYG27635.1"/>
    </source>
</evidence>
<protein>
    <submittedName>
        <fullName evidence="1">Uncharacterized protein</fullName>
    </submittedName>
</protein>
<dbReference type="RefSeq" id="WP_153017286.1">
    <property type="nucleotide sequence ID" value="NZ_LTAO01000036.1"/>
</dbReference>
<proteinExistence type="predicted"/>
<dbReference type="SUPFAM" id="SSF53474">
    <property type="entry name" value="alpha/beta-Hydrolases"/>
    <property type="match status" value="1"/>
</dbReference>
<organism evidence="1 2">
    <name type="scientific">Alkalihalobacillus trypoxylicola</name>
    <dbReference type="NCBI Taxonomy" id="519424"/>
    <lineage>
        <taxon>Bacteria</taxon>
        <taxon>Bacillati</taxon>
        <taxon>Bacillota</taxon>
        <taxon>Bacilli</taxon>
        <taxon>Bacillales</taxon>
        <taxon>Bacillaceae</taxon>
        <taxon>Alkalihalobacillus</taxon>
    </lineage>
</organism>
<accession>A0A162D0U0</accession>
<keyword evidence="2" id="KW-1185">Reference proteome</keyword>
<dbReference type="OrthoDB" id="2747668at2"/>
<evidence type="ECO:0000313" key="2">
    <source>
        <dbReference type="Proteomes" id="UP000075806"/>
    </source>
</evidence>
<dbReference type="STRING" id="519424.AZF04_10610"/>
<dbReference type="Proteomes" id="UP000075806">
    <property type="component" value="Unassembled WGS sequence"/>
</dbReference>
<dbReference type="AlphaFoldDB" id="A0A162D0U0"/>
<gene>
    <name evidence="1" type="ORF">AZF04_10610</name>
</gene>
<name>A0A162D0U0_9BACI</name>
<sequence>MKMSYDITPKQNIDKELIRLAGYHAYENIRLDSEIKINNSIYRTVDTSYFIDTLNPTGLDALTVQNLDTGEYIVVYQGSSQIKEDWLETNTKLLSNLEPAQFVAAQDYFDSIEETFGEVSYVTGNSLAGALANSVAVRNPHVKSVTINPAMLPGGIIDPDKDYPNIVNYYSSYDFLTITQQVIGKDDRIPGKKHLIYNGVPVMDMIGSNHKGYKVNDKGEFVYEIGVEGKPGHGQIHIGADDHILSSFFTGETLTSLSGPSEPVNISTEHLKMLADGIKNQVESRLNHSHEYLINAKEIVQHEHEELDYRIRNLQGNFLSMIDDLSGEPFLKGVSNKTQCNRTINLVEDKLLAAENKCSRLNSVIDFTPLSRLKDLFFDFEDNFNQFSNGIQEINTVIIPDIFTDRGNQFMDAIVEELNAHLEIVVDNKEKVLDQAGHYRAQVQEMANAFEKKDEELSEQIAMKTSIDTSAHSGYQARKFKMNESPYVEITIIKLKQELVDNVYQNLKSIATTFLVPLLVAIEGILISMSLIIKGLISLAEPGKFVLGVSLHFSDIDKDGVKLAVDLAVLKLEELLEVINGLRDGVGSLIFRLPTMIDQFKPYIDSAIFSISRFSDVRLYHLAAYTVVYEMQILFDDIINQLSHNQGKSIKGALETSKSLQINFKKLENQIERAVF</sequence>
<dbReference type="NCBIfam" id="NF047388">
    <property type="entry name" value="SA1320_fam"/>
    <property type="match status" value="1"/>
</dbReference>
<reference evidence="1" key="1">
    <citation type="submission" date="2016-02" db="EMBL/GenBank/DDBJ databases">
        <title>Genome sequence of Bacillus trypoxylicola KCTC 13244(T).</title>
        <authorList>
            <person name="Jeong H."/>
            <person name="Park S.-H."/>
            <person name="Choi S.-K."/>
        </authorList>
    </citation>
    <scope>NUCLEOTIDE SEQUENCE [LARGE SCALE GENOMIC DNA]</scope>
    <source>
        <strain evidence="1">KCTC 13244</strain>
    </source>
</reference>
<dbReference type="EMBL" id="LTAO01000036">
    <property type="protein sequence ID" value="KYG27635.1"/>
    <property type="molecule type" value="Genomic_DNA"/>
</dbReference>